<reference evidence="7 8" key="1">
    <citation type="submission" date="2023-04" db="EMBL/GenBank/DDBJ databases">
        <title>Luteimonas endophyticus RD2P54.</title>
        <authorList>
            <person name="Sun J.-Q."/>
        </authorList>
    </citation>
    <scope>NUCLEOTIDE SEQUENCE [LARGE SCALE GENOMIC DNA]</scope>
    <source>
        <strain evidence="7 8">RD2P54</strain>
    </source>
</reference>
<keyword evidence="5" id="KW-0482">Metalloprotease</keyword>
<dbReference type="Proteomes" id="UP001156940">
    <property type="component" value="Unassembled WGS sequence"/>
</dbReference>
<evidence type="ECO:0000256" key="3">
    <source>
        <dbReference type="ARBA" id="ARBA00022801"/>
    </source>
</evidence>
<evidence type="ECO:0000256" key="5">
    <source>
        <dbReference type="ARBA" id="ARBA00023049"/>
    </source>
</evidence>
<gene>
    <name evidence="7" type="primary">radC</name>
    <name evidence="7" type="ORF">QFW77_14605</name>
</gene>
<keyword evidence="1" id="KW-0645">Protease</keyword>
<dbReference type="Gene3D" id="3.40.140.10">
    <property type="entry name" value="Cytidine Deaminase, domain 2"/>
    <property type="match status" value="1"/>
</dbReference>
<evidence type="ECO:0000256" key="4">
    <source>
        <dbReference type="ARBA" id="ARBA00022833"/>
    </source>
</evidence>
<evidence type="ECO:0000259" key="6">
    <source>
        <dbReference type="PROSITE" id="PS50249"/>
    </source>
</evidence>
<evidence type="ECO:0000256" key="1">
    <source>
        <dbReference type="ARBA" id="ARBA00022670"/>
    </source>
</evidence>
<dbReference type="PROSITE" id="PS50249">
    <property type="entry name" value="MPN"/>
    <property type="match status" value="1"/>
</dbReference>
<feature type="domain" description="MPN" evidence="6">
    <location>
        <begin position="39"/>
        <end position="161"/>
    </location>
</feature>
<evidence type="ECO:0000313" key="7">
    <source>
        <dbReference type="EMBL" id="MDH5824209.1"/>
    </source>
</evidence>
<keyword evidence="4" id="KW-0862">Zinc</keyword>
<sequence length="161" mass="17737">MANEKTTLAHYKLKRTCTEEDILRVAEEILAKRFERGDALTDPAAAGRIMKMRLAGQQHEVFSVAFLDTRHRIIAIEDLFRGTVDGCEVHPREVVKAALRYNSAAVILAHNHPSGSTEPSQADRAVTARLKASLALVNIRLLDHFIVGDGAPLSMAARGWV</sequence>
<comment type="caution">
    <text evidence="7">The sequence shown here is derived from an EMBL/GenBank/DDBJ whole genome shotgun (WGS) entry which is preliminary data.</text>
</comment>
<dbReference type="InterPro" id="IPR037518">
    <property type="entry name" value="MPN"/>
</dbReference>
<organism evidence="7 8">
    <name type="scientific">Luteimonas endophytica</name>
    <dbReference type="NCBI Taxonomy" id="3042023"/>
    <lineage>
        <taxon>Bacteria</taxon>
        <taxon>Pseudomonadati</taxon>
        <taxon>Pseudomonadota</taxon>
        <taxon>Gammaproteobacteria</taxon>
        <taxon>Lysobacterales</taxon>
        <taxon>Lysobacteraceae</taxon>
        <taxon>Luteimonas</taxon>
    </lineage>
</organism>
<accession>A0ABT6JBR9</accession>
<dbReference type="PANTHER" id="PTHR30471">
    <property type="entry name" value="DNA REPAIR PROTEIN RADC"/>
    <property type="match status" value="1"/>
</dbReference>
<dbReference type="InterPro" id="IPR001405">
    <property type="entry name" value="UPF0758"/>
</dbReference>
<protein>
    <submittedName>
        <fullName evidence="7">DNA repair protein RadC</fullName>
    </submittedName>
</protein>
<dbReference type="PANTHER" id="PTHR30471:SF3">
    <property type="entry name" value="UPF0758 PROTEIN YEES-RELATED"/>
    <property type="match status" value="1"/>
</dbReference>
<proteinExistence type="predicted"/>
<dbReference type="NCBIfam" id="TIGR00608">
    <property type="entry name" value="radc"/>
    <property type="match status" value="1"/>
</dbReference>
<dbReference type="InterPro" id="IPR025657">
    <property type="entry name" value="RadC_JAB"/>
</dbReference>
<name>A0ABT6JBR9_9GAMM</name>
<evidence type="ECO:0000313" key="8">
    <source>
        <dbReference type="Proteomes" id="UP001156940"/>
    </source>
</evidence>
<dbReference type="InterPro" id="IPR020891">
    <property type="entry name" value="UPF0758_CS"/>
</dbReference>
<dbReference type="PROSITE" id="PS01302">
    <property type="entry name" value="UPF0758"/>
    <property type="match status" value="1"/>
</dbReference>
<evidence type="ECO:0000256" key="2">
    <source>
        <dbReference type="ARBA" id="ARBA00022723"/>
    </source>
</evidence>
<keyword evidence="8" id="KW-1185">Reference proteome</keyword>
<dbReference type="EMBL" id="JARXRM010000043">
    <property type="protein sequence ID" value="MDH5824209.1"/>
    <property type="molecule type" value="Genomic_DNA"/>
</dbReference>
<keyword evidence="2" id="KW-0479">Metal-binding</keyword>
<dbReference type="Pfam" id="PF04002">
    <property type="entry name" value="RadC"/>
    <property type="match status" value="1"/>
</dbReference>
<dbReference type="CDD" id="cd08071">
    <property type="entry name" value="MPN_DUF2466"/>
    <property type="match status" value="1"/>
</dbReference>
<keyword evidence="3" id="KW-0378">Hydrolase</keyword>
<dbReference type="SUPFAM" id="SSF102712">
    <property type="entry name" value="JAB1/MPN domain"/>
    <property type="match status" value="1"/>
</dbReference>